<sequence length="442" mass="48533">MTVEHHITRAKRRSFDPPALYPFGDLSRDSLVSIEVEAPDPVVIDFVASQAGCSPSHETILCWVADDGALHHHYRLVGCHREHSWTGHAFVAFAHHHGTELPAHASEVRGRACSFFRVTTCPGAGHVHRVELCWFCGGVWATASSSWLDDELRVILRPPRSEEHRLPPSSQSWELTFEFICPPHPAEAGSPFDASTHTVYIWGDLSFNAYGPEGRCPLHGRRMNQIVPQLMTGRVLSSSEAGGAAHWSEEEAWALQAQYYWEGEAGESRALCGKVVDNIKRGDVIRSSVAYDPSSGVLTASIQCSGRASSIRSERPFPDGDPPQFASWRHFFQAGEAGEAGRGAFGRPTMCVEYKGDCDLRTLCGLLPFDVRSVGLPGATPRDARDWTVELYSPRAGECLMLRQTSHRPGRVLGGLLHCLQHRVTALRATEAAVGCGPPRSL</sequence>
<reference evidence="1" key="1">
    <citation type="submission" date="2021-01" db="EMBL/GenBank/DDBJ databases">
        <authorList>
            <person name="Corre E."/>
            <person name="Pelletier E."/>
            <person name="Niang G."/>
            <person name="Scheremetjew M."/>
            <person name="Finn R."/>
            <person name="Kale V."/>
            <person name="Holt S."/>
            <person name="Cochrane G."/>
            <person name="Meng A."/>
            <person name="Brown T."/>
            <person name="Cohen L."/>
        </authorList>
    </citation>
    <scope>NUCLEOTIDE SEQUENCE</scope>
    <source>
        <strain evidence="1">379</strain>
    </source>
</reference>
<evidence type="ECO:0000313" key="1">
    <source>
        <dbReference type="EMBL" id="CAE0591339.1"/>
    </source>
</evidence>
<proteinExistence type="predicted"/>
<gene>
    <name evidence="1" type="ORF">EHUX00137_LOCUS42565</name>
</gene>
<name>A0A7S3X2P2_EMIHU</name>
<organism evidence="1">
    <name type="scientific">Emiliania huxleyi</name>
    <name type="common">Coccolithophore</name>
    <name type="synonym">Pontosphaera huxleyi</name>
    <dbReference type="NCBI Taxonomy" id="2903"/>
    <lineage>
        <taxon>Eukaryota</taxon>
        <taxon>Haptista</taxon>
        <taxon>Haptophyta</taxon>
        <taxon>Prymnesiophyceae</taxon>
        <taxon>Isochrysidales</taxon>
        <taxon>Noelaerhabdaceae</taxon>
        <taxon>Emiliania</taxon>
    </lineage>
</organism>
<accession>A0A7S3X2P2</accession>
<protein>
    <submittedName>
        <fullName evidence="1">Uncharacterized protein</fullName>
    </submittedName>
</protein>
<dbReference type="EMBL" id="HBIR01054636">
    <property type="protein sequence ID" value="CAE0591339.1"/>
    <property type="molecule type" value="Transcribed_RNA"/>
</dbReference>
<dbReference type="AlphaFoldDB" id="A0A7S3X2P2"/>